<keyword evidence="4" id="KW-1185">Reference proteome</keyword>
<dbReference type="AlphaFoldDB" id="A0AAP0HGV2"/>
<protein>
    <recommendedName>
        <fullName evidence="2">DUF7787 domain-containing protein</fullName>
    </recommendedName>
</protein>
<dbReference type="Proteomes" id="UP001419268">
    <property type="component" value="Unassembled WGS sequence"/>
</dbReference>
<proteinExistence type="predicted"/>
<dbReference type="PANTHER" id="PTHR35096:SF8">
    <property type="entry name" value="OS03G0308600 PROTEIN"/>
    <property type="match status" value="1"/>
</dbReference>
<sequence>MVVRAEDLNLDSYMIFLENGVNRDFPNRLLNQIISLHGFKKMHKVPKKTIVVALCSINPSLLFRSTLTESISSMVPLTKDEVATDLASLSWKECALQTIETLTSPIDTPDCGIEECGNLIPRPSSGNRISVDGPAKKRRRRRTRKNQVGLEQLLLPYWPTM</sequence>
<name>A0AAP0HGV2_9MAGN</name>
<comment type="caution">
    <text evidence="3">The sequence shown here is derived from an EMBL/GenBank/DDBJ whole genome shotgun (WGS) entry which is preliminary data.</text>
</comment>
<dbReference type="Pfam" id="PF25042">
    <property type="entry name" value="DUF7787"/>
    <property type="match status" value="1"/>
</dbReference>
<dbReference type="EMBL" id="JBBNAG010000013">
    <property type="protein sequence ID" value="KAK9084357.1"/>
    <property type="molecule type" value="Genomic_DNA"/>
</dbReference>
<feature type="region of interest" description="Disordered" evidence="1">
    <location>
        <begin position="124"/>
        <end position="143"/>
    </location>
</feature>
<evidence type="ECO:0000256" key="1">
    <source>
        <dbReference type="SAM" id="MobiDB-lite"/>
    </source>
</evidence>
<evidence type="ECO:0000313" key="3">
    <source>
        <dbReference type="EMBL" id="KAK9084357.1"/>
    </source>
</evidence>
<reference evidence="3 4" key="1">
    <citation type="submission" date="2024-01" db="EMBL/GenBank/DDBJ databases">
        <title>Genome assemblies of Stephania.</title>
        <authorList>
            <person name="Yang L."/>
        </authorList>
    </citation>
    <scope>NUCLEOTIDE SEQUENCE [LARGE SCALE GENOMIC DNA]</scope>
    <source>
        <strain evidence="3">JXDWG</strain>
        <tissue evidence="3">Leaf</tissue>
    </source>
</reference>
<evidence type="ECO:0000259" key="2">
    <source>
        <dbReference type="Pfam" id="PF25042"/>
    </source>
</evidence>
<organism evidence="3 4">
    <name type="scientific">Stephania cephalantha</name>
    <dbReference type="NCBI Taxonomy" id="152367"/>
    <lineage>
        <taxon>Eukaryota</taxon>
        <taxon>Viridiplantae</taxon>
        <taxon>Streptophyta</taxon>
        <taxon>Embryophyta</taxon>
        <taxon>Tracheophyta</taxon>
        <taxon>Spermatophyta</taxon>
        <taxon>Magnoliopsida</taxon>
        <taxon>Ranunculales</taxon>
        <taxon>Menispermaceae</taxon>
        <taxon>Menispermoideae</taxon>
        <taxon>Cissampelideae</taxon>
        <taxon>Stephania</taxon>
    </lineage>
</organism>
<dbReference type="InterPro" id="IPR056689">
    <property type="entry name" value="DUF7787"/>
</dbReference>
<accession>A0AAP0HGV2</accession>
<dbReference type="PANTHER" id="PTHR35096">
    <property type="entry name" value="BNAA08G28570D PROTEIN"/>
    <property type="match status" value="1"/>
</dbReference>
<gene>
    <name evidence="3" type="ORF">Scep_030828</name>
</gene>
<feature type="domain" description="DUF7787" evidence="2">
    <location>
        <begin position="6"/>
        <end position="57"/>
    </location>
</feature>
<evidence type="ECO:0000313" key="4">
    <source>
        <dbReference type="Proteomes" id="UP001419268"/>
    </source>
</evidence>